<dbReference type="PROSITE" id="PS00061">
    <property type="entry name" value="ADH_SHORT"/>
    <property type="match status" value="1"/>
</dbReference>
<dbReference type="AlphaFoldDB" id="A0A2U1A5C0"/>
<evidence type="ECO:0000313" key="5">
    <source>
        <dbReference type="Proteomes" id="UP000247772"/>
    </source>
</evidence>
<dbReference type="EMBL" id="QJSQ01000037">
    <property type="protein sequence ID" value="PYE14807.1"/>
    <property type="molecule type" value="Genomic_DNA"/>
</dbReference>
<accession>A0A2U1A5C0</accession>
<reference evidence="4 5" key="1">
    <citation type="submission" date="2018-06" db="EMBL/GenBank/DDBJ databases">
        <title>Genomic Encyclopedia of Type Strains, Phase IV (KMG-V): Genome sequencing to study the core and pangenomes of soil and plant-associated prokaryotes.</title>
        <authorList>
            <person name="Whitman W."/>
        </authorList>
    </citation>
    <scope>NUCLEOTIDE SEQUENCE [LARGE SCALE GENOMIC DNA]</scope>
    <source>
        <strain evidence="4 5">SRCL-318</strain>
    </source>
</reference>
<dbReference type="Pfam" id="PF13561">
    <property type="entry name" value="adh_short_C2"/>
    <property type="match status" value="1"/>
</dbReference>
<dbReference type="SMART" id="SM00822">
    <property type="entry name" value="PKS_KR"/>
    <property type="match status" value="1"/>
</dbReference>
<dbReference type="PANTHER" id="PTHR43639">
    <property type="entry name" value="OXIDOREDUCTASE, SHORT-CHAIN DEHYDROGENASE/REDUCTASE FAMILY (AFU_ORTHOLOGUE AFUA_5G02870)"/>
    <property type="match status" value="1"/>
</dbReference>
<evidence type="ECO:0000259" key="3">
    <source>
        <dbReference type="SMART" id="SM00822"/>
    </source>
</evidence>
<evidence type="ECO:0000313" key="4">
    <source>
        <dbReference type="EMBL" id="PYE14807.1"/>
    </source>
</evidence>
<dbReference type="InterPro" id="IPR002347">
    <property type="entry name" value="SDR_fam"/>
</dbReference>
<sequence length="261" mass="26699">MCPRLTLYLMDKIMASTLQGKIALVTGGSRGIGAATAIQLAAQGATVALSYSSSEAAARKVIATIEASGGKAIALKADQADATAVKALIAEVVERLGRIDILVNNAAVFVTGAVAETTDTSGFERQQKINYEAVVTAIREASRVMESGGRIISISSALAWRSSWPGLADYSATKRAIEGYSKGAARDLGPKGITVNVIGTGSTNTEMNPDNSPFAEAQAAATALGRFGRPEEIASVVAFVASPAASFITGAIIPVDGGYSA</sequence>
<evidence type="ECO:0000256" key="2">
    <source>
        <dbReference type="ARBA" id="ARBA00023002"/>
    </source>
</evidence>
<dbReference type="InterPro" id="IPR057326">
    <property type="entry name" value="KR_dom"/>
</dbReference>
<comment type="caution">
    <text evidence="4">The sequence shown here is derived from an EMBL/GenBank/DDBJ whole genome shotgun (WGS) entry which is preliminary data.</text>
</comment>
<organism evidence="4 5">
    <name type="scientific">Paraburkholderia silvatlantica</name>
    <dbReference type="NCBI Taxonomy" id="321895"/>
    <lineage>
        <taxon>Bacteria</taxon>
        <taxon>Pseudomonadati</taxon>
        <taxon>Pseudomonadota</taxon>
        <taxon>Betaproteobacteria</taxon>
        <taxon>Burkholderiales</taxon>
        <taxon>Burkholderiaceae</taxon>
        <taxon>Paraburkholderia</taxon>
    </lineage>
</organism>
<proteinExistence type="inferred from homology"/>
<evidence type="ECO:0000256" key="1">
    <source>
        <dbReference type="ARBA" id="ARBA00006484"/>
    </source>
</evidence>
<dbReference type="Proteomes" id="UP000247772">
    <property type="component" value="Unassembled WGS sequence"/>
</dbReference>
<dbReference type="FunFam" id="3.40.50.720:FF:000084">
    <property type="entry name" value="Short-chain dehydrogenase reductase"/>
    <property type="match status" value="1"/>
</dbReference>
<dbReference type="PRINTS" id="PR00081">
    <property type="entry name" value="GDHRDH"/>
</dbReference>
<dbReference type="PRINTS" id="PR00080">
    <property type="entry name" value="SDRFAMILY"/>
</dbReference>
<dbReference type="Gene3D" id="3.40.50.720">
    <property type="entry name" value="NAD(P)-binding Rossmann-like Domain"/>
    <property type="match status" value="1"/>
</dbReference>
<name>A0A2U1A5C0_9BURK</name>
<dbReference type="SUPFAM" id="SSF51735">
    <property type="entry name" value="NAD(P)-binding Rossmann-fold domains"/>
    <property type="match status" value="1"/>
</dbReference>
<keyword evidence="2" id="KW-0560">Oxidoreductase</keyword>
<feature type="domain" description="Ketoreductase" evidence="3">
    <location>
        <begin position="21"/>
        <end position="201"/>
    </location>
</feature>
<dbReference type="InterPro" id="IPR036291">
    <property type="entry name" value="NAD(P)-bd_dom_sf"/>
</dbReference>
<protein>
    <submittedName>
        <fullName evidence="4">3-oxoacyl-[acyl-carrier protein] reductase</fullName>
    </submittedName>
</protein>
<dbReference type="InterPro" id="IPR020904">
    <property type="entry name" value="Sc_DH/Rdtase_CS"/>
</dbReference>
<gene>
    <name evidence="4" type="ORF">C7410_13755</name>
</gene>
<comment type="similarity">
    <text evidence="1">Belongs to the short-chain dehydrogenases/reductases (SDR) family.</text>
</comment>
<dbReference type="PANTHER" id="PTHR43639:SF1">
    <property type="entry name" value="SHORT-CHAIN DEHYDROGENASE_REDUCTASE FAMILY PROTEIN"/>
    <property type="match status" value="1"/>
</dbReference>
<dbReference type="GO" id="GO:0016491">
    <property type="term" value="F:oxidoreductase activity"/>
    <property type="evidence" value="ECO:0007669"/>
    <property type="project" value="UniProtKB-KW"/>
</dbReference>